<evidence type="ECO:0000313" key="4">
    <source>
        <dbReference type="EMBL" id="NEX45167.1"/>
    </source>
</evidence>
<keyword evidence="5" id="KW-1185">Reference proteome</keyword>
<proteinExistence type="predicted"/>
<dbReference type="Pfam" id="PF13403">
    <property type="entry name" value="Hint_2"/>
    <property type="match status" value="1"/>
</dbReference>
<dbReference type="PANTHER" id="PTHR38340:SF1">
    <property type="entry name" value="S-LAYER PROTEIN"/>
    <property type="match status" value="1"/>
</dbReference>
<dbReference type="SMART" id="SM00306">
    <property type="entry name" value="HintN"/>
    <property type="match status" value="1"/>
</dbReference>
<gene>
    <name evidence="4" type="ORF">G3572_03045</name>
</gene>
<dbReference type="NCBIfam" id="NF012211">
    <property type="entry name" value="tand_rpt_95"/>
    <property type="match status" value="2"/>
</dbReference>
<accession>A0A6B3RGL7</accession>
<evidence type="ECO:0000259" key="3">
    <source>
        <dbReference type="PROSITE" id="PS50268"/>
    </source>
</evidence>
<evidence type="ECO:0000256" key="1">
    <source>
        <dbReference type="ARBA" id="ARBA00004613"/>
    </source>
</evidence>
<dbReference type="InterPro" id="IPR011049">
    <property type="entry name" value="Serralysin-like_metalloprot_C"/>
</dbReference>
<dbReference type="GO" id="GO:0016539">
    <property type="term" value="P:intein-mediated protein splicing"/>
    <property type="evidence" value="ECO:0007669"/>
    <property type="project" value="InterPro"/>
</dbReference>
<dbReference type="GO" id="GO:0016020">
    <property type="term" value="C:membrane"/>
    <property type="evidence" value="ECO:0007669"/>
    <property type="project" value="InterPro"/>
</dbReference>
<dbReference type="InterPro" id="IPR001343">
    <property type="entry name" value="Hemolysn_Ca-bd"/>
</dbReference>
<dbReference type="PANTHER" id="PTHR38340">
    <property type="entry name" value="S-LAYER PROTEIN"/>
    <property type="match status" value="1"/>
</dbReference>
<dbReference type="InterPro" id="IPR002126">
    <property type="entry name" value="Cadherin-like_dom"/>
</dbReference>
<dbReference type="PROSITE" id="PS50268">
    <property type="entry name" value="CADHERIN_2"/>
    <property type="match status" value="1"/>
</dbReference>
<evidence type="ECO:0000256" key="2">
    <source>
        <dbReference type="ARBA" id="ARBA00022525"/>
    </source>
</evidence>
<dbReference type="SUPFAM" id="SSF51294">
    <property type="entry name" value="Hedgehog/intein (Hint) domain"/>
    <property type="match status" value="1"/>
</dbReference>
<dbReference type="InterPro" id="IPR003587">
    <property type="entry name" value="Hint_dom_N"/>
</dbReference>
<dbReference type="SUPFAM" id="SSF51120">
    <property type="entry name" value="beta-Roll"/>
    <property type="match status" value="7"/>
</dbReference>
<dbReference type="Proteomes" id="UP000481421">
    <property type="component" value="Unassembled WGS sequence"/>
</dbReference>
<dbReference type="Gene3D" id="2.170.16.10">
    <property type="entry name" value="Hedgehog/Intein (Hint) domain"/>
    <property type="match status" value="1"/>
</dbReference>
<dbReference type="PROSITE" id="PS50817">
    <property type="entry name" value="INTEIN_N_TER"/>
    <property type="match status" value="1"/>
</dbReference>
<dbReference type="GO" id="GO:0005509">
    <property type="term" value="F:calcium ion binding"/>
    <property type="evidence" value="ECO:0007669"/>
    <property type="project" value="InterPro"/>
</dbReference>
<dbReference type="InterPro" id="IPR028992">
    <property type="entry name" value="Hedgehog/Intein_dom"/>
</dbReference>
<name>A0A6B3RGL7_9RHOB</name>
<protein>
    <submittedName>
        <fullName evidence="4">Tandem-95 repeat protein</fullName>
    </submittedName>
</protein>
<keyword evidence="2" id="KW-0964">Secreted</keyword>
<dbReference type="EMBL" id="JAAIKE010000001">
    <property type="protein sequence ID" value="NEX45167.1"/>
    <property type="molecule type" value="Genomic_DNA"/>
</dbReference>
<dbReference type="GO" id="GO:0007156">
    <property type="term" value="P:homophilic cell adhesion via plasma membrane adhesion molecules"/>
    <property type="evidence" value="ECO:0007669"/>
    <property type="project" value="InterPro"/>
</dbReference>
<comment type="caution">
    <text evidence="4">The sequence shown here is derived from an EMBL/GenBank/DDBJ whole genome shotgun (WGS) entry which is preliminary data.</text>
</comment>
<dbReference type="Gene3D" id="2.150.10.10">
    <property type="entry name" value="Serralysin-like metalloprotease, C-terminal"/>
    <property type="match status" value="8"/>
</dbReference>
<dbReference type="PRINTS" id="PR00313">
    <property type="entry name" value="CABNDNGRPT"/>
</dbReference>
<feature type="domain" description="Cadherin" evidence="3">
    <location>
        <begin position="651"/>
        <end position="731"/>
    </location>
</feature>
<sequence>MPVIALYNLNDPSTIALDSAVDNGAQNGVYFNGATSDGDRAVLDGVDDLVKIDNSEAFQLARGTLEIQFSLDADTTLTDTRTVLSRDSEGETEGGFRIKSMPDGMIRIIHESAGGSTIYETAPGFQNPGDEIHISYSWDASGAGGFVEITNLTTGEVFSDVVPGTLTMDMGAINQNWIIGAGQSASPPASLRHIDQHYPGSVEFFSISDTVDNTPTDPKSDGIVEGTAGGDLIDLAYTGDPDGDFIDNNDAILPGQAPQDDIVFAYGGNDTVLAAEGNDSVFGGAGDDSIYGGPGDDTLNGDTGNDVLFGGEGDDVIGGGPDQDTLFGGNGNDSLIGGIGNDVLDGGTGDDTLDGGEGDDLLIGGGGNNLVTGGQGNDFIDTRATQSSPDREFPGLYVADADPSDNRDTVFGGAGNDTIFTGDDRDEIVAGGGNDFVDAGDDDDSVQGNDGDDTLIGGEGNDTMTGDLGNDLIYGGTPDDASDPTHQLDAFDFDPDNNRDLLAGGLGDDTIYGGDDSDTIYGGQGDDQLFGGIDNDLIYGDAGNDTIVGGADADTLYGGADRDTFRDMGPGSFVDGGEEGDDFDTLDLRGLGPLTVTYDADNAENGTVEFFNASGSLGTMRFINIENVILPEEGFPTANPDAVTTPQFSDITIDVLANDTDPTGQPLQVISAIAERGDVQINPDGTITYSSPRDYSGPSDTITYTITDPDGNLSTSTVAVTITNVNDQPTAENDFASTALNTAVVIDVLANDTDPDGDVLSFLGTPTSADGTVAVNPDGTITFTPNPGFNGAAVISYTVTDGNGGTDDALVVVQVGVGGGRDGVVRGTTGDDLIDGTYVDPLDGDVVDGNDAIIPGDGPNDDRIVAGDGNDTILAGIGNDTVFGGTGNDQIHTGSGDDEVHGDDGNDTIIGGGGQNLIYGGEGDDLIDTRTGVPLPDVDYPGLYAADADPDNNRDTIFGGNGNDTIFSGDDADRVFGRDGNDYIDGGVDNDSLFGGAGNDTVIGGEGRDSIDGGRGDDLIFGGLDLSFPDVINIPNDAGDLRPQNNADYITGGFGNDTIYGMDDDDTILGDEGNDLVYGGVDNDLVFGGSGEDTLYGDHGDDTLYGGGDNDTLYGGIGNDLLEGGLGADLLDGGDGNDILQGSDGDDTLLGGAGNDTLEGGFENDLIDGGTGDDLLVGDAGADTLIGGDGSDTIFGGLSDDLIHLGDPLTGAPDAFADQAFGGADRDTFTGVGAGDSVFGGSEGDDFDTLDLRGTGPRNVVRTNVDSDGNGFDGFVEYLDADGNVIGRSEFTNIESIVCFTPGTLIATPKGEVPVEQLRVGDKVITRDNGIQEIRWMGAKEMGWHDFASNPHLRPVMVKAGSLGNGLPERDMMLSPNHRLLVANDRTALYFDEHEVLVAAKHLIGGKGIHQVESVGTTYFHFMFDQHEVVLSNGAWTESFQPGDYTLKGLGNAQRNELMELFPELKAPAGVAAYQAARKTLKKHEASLLVR</sequence>
<reference evidence="4 5" key="1">
    <citation type="submission" date="2020-02" db="EMBL/GenBank/DDBJ databases">
        <title>Rhodobacter algicola sp. nov., isolated from microalga culture.</title>
        <authorList>
            <person name="Park C.-Y."/>
        </authorList>
    </citation>
    <scope>NUCLEOTIDE SEQUENCE [LARGE SCALE GENOMIC DNA]</scope>
    <source>
        <strain evidence="4 5">ETT8</strain>
    </source>
</reference>
<organism evidence="4 5">
    <name type="scientific">Pseudotabrizicola algicola</name>
    <dbReference type="NCBI Taxonomy" id="2709381"/>
    <lineage>
        <taxon>Bacteria</taxon>
        <taxon>Pseudomonadati</taxon>
        <taxon>Pseudomonadota</taxon>
        <taxon>Alphaproteobacteria</taxon>
        <taxon>Rhodobacterales</taxon>
        <taxon>Paracoccaceae</taxon>
        <taxon>Pseudotabrizicola</taxon>
    </lineage>
</organism>
<dbReference type="InterPro" id="IPR036844">
    <property type="entry name" value="Hint_dom_sf"/>
</dbReference>
<dbReference type="InterPro" id="IPR006141">
    <property type="entry name" value="Intein_N"/>
</dbReference>
<comment type="subcellular location">
    <subcellularLocation>
        <location evidence="1">Secreted</location>
    </subcellularLocation>
</comment>
<dbReference type="Pfam" id="PF17963">
    <property type="entry name" value="Big_9"/>
    <property type="match status" value="2"/>
</dbReference>
<evidence type="ECO:0000313" key="5">
    <source>
        <dbReference type="Proteomes" id="UP000481421"/>
    </source>
</evidence>
<dbReference type="Pfam" id="PF00353">
    <property type="entry name" value="HemolysinCabind"/>
    <property type="match status" value="15"/>
</dbReference>
<dbReference type="Gene3D" id="2.60.40.2810">
    <property type="match status" value="2"/>
</dbReference>
<dbReference type="GO" id="GO:0005576">
    <property type="term" value="C:extracellular region"/>
    <property type="evidence" value="ECO:0007669"/>
    <property type="project" value="UniProtKB-SubCell"/>
</dbReference>
<dbReference type="PROSITE" id="PS00330">
    <property type="entry name" value="HEMOLYSIN_CALCIUM"/>
    <property type="match status" value="9"/>
</dbReference>
<dbReference type="RefSeq" id="WP_164609179.1">
    <property type="nucleotide sequence ID" value="NZ_JAAIKE010000001.1"/>
</dbReference>
<dbReference type="InterPro" id="IPR050557">
    <property type="entry name" value="RTX_toxin/Mannuronan_C5-epim"/>
</dbReference>
<dbReference type="InterPro" id="IPR018511">
    <property type="entry name" value="Hemolysin-typ_Ca-bd_CS"/>
</dbReference>